<dbReference type="HAMAP" id="MF_00290">
    <property type="entry name" value="tRNA_dimethyltr_TRM1"/>
    <property type="match status" value="1"/>
</dbReference>
<dbReference type="InterPro" id="IPR029063">
    <property type="entry name" value="SAM-dependent_MTases_sf"/>
</dbReference>
<evidence type="ECO:0000256" key="2">
    <source>
        <dbReference type="ARBA" id="ARBA00022603"/>
    </source>
</evidence>
<dbReference type="GO" id="GO:0000049">
    <property type="term" value="F:tRNA binding"/>
    <property type="evidence" value="ECO:0007669"/>
    <property type="project" value="UniProtKB-UniRule"/>
</dbReference>
<keyword evidence="5 8" id="KW-0819">tRNA processing</keyword>
<comment type="caution">
    <text evidence="10">The sequence shown here is derived from an EMBL/GenBank/DDBJ whole genome shotgun (WGS) entry which is preliminary data.</text>
</comment>
<evidence type="ECO:0000256" key="7">
    <source>
        <dbReference type="ARBA" id="ARBA00039099"/>
    </source>
</evidence>
<dbReference type="GO" id="GO:0002940">
    <property type="term" value="P:tRNA N2-guanine methylation"/>
    <property type="evidence" value="ECO:0007669"/>
    <property type="project" value="TreeGrafter"/>
</dbReference>
<protein>
    <recommendedName>
        <fullName evidence="7 8">tRNA (guanine(26)-N(2))-dimethyltransferase</fullName>
        <ecNumber evidence="7 8">2.1.1.216</ecNumber>
    </recommendedName>
    <alternativeName>
        <fullName evidence="8">tRNA 2,2-dimethylguanosine-26 methyltransferase</fullName>
    </alternativeName>
    <alternativeName>
        <fullName evidence="8">tRNA(guanine-26,N(2)-N(2)) methyltransferase</fullName>
    </alternativeName>
    <alternativeName>
        <fullName evidence="8">tRNA(m(2,2)G26)dimethyltransferase</fullName>
    </alternativeName>
</protein>
<dbReference type="Proteomes" id="UP000570823">
    <property type="component" value="Unassembled WGS sequence"/>
</dbReference>
<keyword evidence="4 8" id="KW-0949">S-adenosyl-L-methionine</keyword>
<reference evidence="10 11" key="1">
    <citation type="submission" date="2020-06" db="EMBL/GenBank/DDBJ databases">
        <title>Methanofollis fontis sp. nov., a methanogen isolated from marine sediments near a cold seep at Four-Way Closure Ridge offshore southwestern Taiwan.</title>
        <authorList>
            <person name="Chen S.-C."/>
            <person name="Teng N.-H."/>
            <person name="Lin Y.-S."/>
            <person name="Lai M.-C."/>
            <person name="Chen H.-H."/>
            <person name="Wang C.-C."/>
        </authorList>
    </citation>
    <scope>NUCLEOTIDE SEQUENCE [LARGE SCALE GENOMIC DNA]</scope>
    <source>
        <strain evidence="10 11">DSM 2702</strain>
    </source>
</reference>
<keyword evidence="1 8" id="KW-0820">tRNA-binding</keyword>
<feature type="binding site" evidence="8">
    <location>
        <position position="41"/>
    </location>
    <ligand>
        <name>S-adenosyl-L-methionine</name>
        <dbReference type="ChEBI" id="CHEBI:59789"/>
    </ligand>
</feature>
<dbReference type="NCBIfam" id="TIGR00308">
    <property type="entry name" value="TRM1"/>
    <property type="match status" value="1"/>
</dbReference>
<feature type="binding site" evidence="8">
    <location>
        <position position="259"/>
    </location>
    <ligand>
        <name>Zn(2+)</name>
        <dbReference type="ChEBI" id="CHEBI:29105"/>
    </ligand>
</feature>
<comment type="catalytic activity">
    <reaction evidence="8">
        <text>guanosine(26) in tRNA + 2 S-adenosyl-L-methionine = N(2)-dimethylguanosine(26) in tRNA + 2 S-adenosyl-L-homocysteine + 2 H(+)</text>
        <dbReference type="Rhea" id="RHEA:43140"/>
        <dbReference type="Rhea" id="RHEA-COMP:10359"/>
        <dbReference type="Rhea" id="RHEA-COMP:10360"/>
        <dbReference type="ChEBI" id="CHEBI:15378"/>
        <dbReference type="ChEBI" id="CHEBI:57856"/>
        <dbReference type="ChEBI" id="CHEBI:59789"/>
        <dbReference type="ChEBI" id="CHEBI:74269"/>
        <dbReference type="ChEBI" id="CHEBI:74513"/>
        <dbReference type="EC" id="2.1.1.216"/>
    </reaction>
</comment>
<feature type="binding site" evidence="8">
    <location>
        <position position="237"/>
    </location>
    <ligand>
        <name>Zn(2+)</name>
        <dbReference type="ChEBI" id="CHEBI:29105"/>
    </ligand>
</feature>
<evidence type="ECO:0000256" key="8">
    <source>
        <dbReference type="HAMAP-Rule" id="MF_00290"/>
    </source>
</evidence>
<dbReference type="EMBL" id="JABXWR010000001">
    <property type="protein sequence ID" value="NVO66903.1"/>
    <property type="molecule type" value="Genomic_DNA"/>
</dbReference>
<dbReference type="RefSeq" id="WP_176789588.1">
    <property type="nucleotide sequence ID" value="NZ_JABXWR010000001.1"/>
</dbReference>
<keyword evidence="8" id="KW-0479">Metal-binding</keyword>
<proteinExistence type="inferred from homology"/>
<feature type="binding site" evidence="8">
    <location>
        <position position="256"/>
    </location>
    <ligand>
        <name>Zn(2+)</name>
        <dbReference type="ChEBI" id="CHEBI:29105"/>
    </ligand>
</feature>
<keyword evidence="11" id="KW-1185">Reference proteome</keyword>
<accession>A0A7K4HNP8</accession>
<evidence type="ECO:0000313" key="10">
    <source>
        <dbReference type="EMBL" id="NVO66903.1"/>
    </source>
</evidence>
<dbReference type="Gene3D" id="3.40.50.150">
    <property type="entry name" value="Vaccinia Virus protein VP39"/>
    <property type="match status" value="1"/>
</dbReference>
<name>A0A7K4HNP8_9EURY</name>
<evidence type="ECO:0000313" key="11">
    <source>
        <dbReference type="Proteomes" id="UP000570823"/>
    </source>
</evidence>
<dbReference type="Gene3D" id="3.30.56.70">
    <property type="entry name" value="N2,N2-dimethylguanosine tRNA methyltransferase, C-terminal domain"/>
    <property type="match status" value="1"/>
</dbReference>
<dbReference type="AlphaFoldDB" id="A0A7K4HNP8"/>
<dbReference type="CDD" id="cd02440">
    <property type="entry name" value="AdoMet_MTases"/>
    <property type="match status" value="1"/>
</dbReference>
<dbReference type="PROSITE" id="PS51626">
    <property type="entry name" value="SAM_MT_TRM1"/>
    <property type="match status" value="1"/>
</dbReference>
<dbReference type="InterPro" id="IPR042296">
    <property type="entry name" value="tRNA_met_Trm1_C"/>
</dbReference>
<keyword evidence="2 8" id="KW-0489">Methyltransferase</keyword>
<dbReference type="PANTHER" id="PTHR10631">
    <property type="entry name" value="N 2 ,N 2 -DIMETHYLGUANOSINE TRNA METHYLTRANSFERASE"/>
    <property type="match status" value="1"/>
</dbReference>
<evidence type="ECO:0000256" key="6">
    <source>
        <dbReference type="ARBA" id="ARBA00022884"/>
    </source>
</evidence>
<dbReference type="GO" id="GO:0046872">
    <property type="term" value="F:metal ion binding"/>
    <property type="evidence" value="ECO:0007669"/>
    <property type="project" value="UniProtKB-KW"/>
</dbReference>
<dbReference type="EC" id="2.1.1.216" evidence="7 8"/>
<evidence type="ECO:0000256" key="9">
    <source>
        <dbReference type="PROSITE-ProRule" id="PRU00958"/>
    </source>
</evidence>
<keyword evidence="6 8" id="KW-0694">RNA-binding</keyword>
<evidence type="ECO:0000256" key="1">
    <source>
        <dbReference type="ARBA" id="ARBA00022555"/>
    </source>
</evidence>
<dbReference type="InterPro" id="IPR002905">
    <property type="entry name" value="Trm1"/>
</dbReference>
<evidence type="ECO:0000256" key="5">
    <source>
        <dbReference type="ARBA" id="ARBA00022694"/>
    </source>
</evidence>
<feature type="binding site" evidence="8">
    <location>
        <position position="108"/>
    </location>
    <ligand>
        <name>S-adenosyl-L-methionine</name>
        <dbReference type="ChEBI" id="CHEBI:59789"/>
    </ligand>
</feature>
<keyword evidence="8" id="KW-0862">Zinc</keyword>
<feature type="binding site" evidence="8">
    <location>
        <position position="66"/>
    </location>
    <ligand>
        <name>S-adenosyl-L-methionine</name>
        <dbReference type="ChEBI" id="CHEBI:59789"/>
    </ligand>
</feature>
<comment type="function">
    <text evidence="8">Dimethylates a single guanine residue at position 26 of a number of tRNAs using S-adenosyl-L-methionine as donor of the methyl groups.</text>
</comment>
<feature type="binding site" evidence="8">
    <location>
        <position position="82"/>
    </location>
    <ligand>
        <name>S-adenosyl-L-methionine</name>
        <dbReference type="ChEBI" id="CHEBI:59789"/>
    </ligand>
</feature>
<dbReference type="InterPro" id="IPR022923">
    <property type="entry name" value="TRM1_arc_bac"/>
</dbReference>
<sequence>MERLPVTEGKTTFFAPVQDEGAAFPPGSAPIFYNRKMEANRDGTVLFLAAVHPSDYLDAMGATGVRGLRVAHETGIAVTINDIDPSAAAEIRANAERIGGAIEVTCQDANALMSTRRFDAVDLDPFGTPAPFVDASCRSAKRYLFVTATDTAPLCGAHLKAGMRRYFARPMNTEYHGEVGLRILLGFVAREMIKYDRGIEPLFCFAHEHFVRLHLRTRPRVKNADQALDRIGYVMQCTGCFYREERTGLLSESGVCPCCGTALRPIGPLWLGAVNDPDTLLAMEALLPEMTLGTASYLGRLLPVLRDELPTSTFYDYHRIAKTLRASPPAIDIVLERLRCGGYLATRTHYEGTGIRTDAPLAAIEAAITDPA</sequence>
<comment type="similarity">
    <text evidence="8 9">Belongs to the class I-like SAM-binding methyltransferase superfamily. Trm1 family.</text>
</comment>
<dbReference type="Pfam" id="PF02005">
    <property type="entry name" value="TRM"/>
    <property type="match status" value="1"/>
</dbReference>
<evidence type="ECO:0000256" key="4">
    <source>
        <dbReference type="ARBA" id="ARBA00022691"/>
    </source>
</evidence>
<feature type="binding site" evidence="8">
    <location>
        <position position="109"/>
    </location>
    <ligand>
        <name>S-adenosyl-L-methionine</name>
        <dbReference type="ChEBI" id="CHEBI:59789"/>
    </ligand>
</feature>
<evidence type="ECO:0000256" key="3">
    <source>
        <dbReference type="ARBA" id="ARBA00022679"/>
    </source>
</evidence>
<feature type="binding site" evidence="8">
    <location>
        <position position="240"/>
    </location>
    <ligand>
        <name>Zn(2+)</name>
        <dbReference type="ChEBI" id="CHEBI:29105"/>
    </ligand>
</feature>
<organism evidence="10 11">
    <name type="scientific">Methanofollis tationis</name>
    <dbReference type="NCBI Taxonomy" id="81417"/>
    <lineage>
        <taxon>Archaea</taxon>
        <taxon>Methanobacteriati</taxon>
        <taxon>Methanobacteriota</taxon>
        <taxon>Stenosarchaea group</taxon>
        <taxon>Methanomicrobia</taxon>
        <taxon>Methanomicrobiales</taxon>
        <taxon>Methanomicrobiaceae</taxon>
        <taxon>Methanofollis</taxon>
    </lineage>
</organism>
<keyword evidence="3 8" id="KW-0808">Transferase</keyword>
<dbReference type="GO" id="GO:0160104">
    <property type="term" value="F:tRNA (guanine(26)-N2)-dimethyltransferase activity"/>
    <property type="evidence" value="ECO:0007669"/>
    <property type="project" value="UniProtKB-UniRule"/>
</dbReference>
<gene>
    <name evidence="8" type="primary">trm1</name>
    <name evidence="10" type="ORF">HWN36_06185</name>
</gene>
<dbReference type="OrthoDB" id="372177at2157"/>
<dbReference type="SUPFAM" id="SSF53335">
    <property type="entry name" value="S-adenosyl-L-methionine-dependent methyltransferases"/>
    <property type="match status" value="1"/>
</dbReference>
<dbReference type="PANTHER" id="PTHR10631:SF3">
    <property type="entry name" value="TRNA (GUANINE(26)-N(2))-DIMETHYLTRANSFERASE"/>
    <property type="match status" value="1"/>
</dbReference>